<reference evidence="7 8" key="1">
    <citation type="submission" date="2015-01" db="EMBL/GenBank/DDBJ databases">
        <title>The Genome Sequence of Exophiala xenobiotica CBS118157.</title>
        <authorList>
            <consortium name="The Broad Institute Genomics Platform"/>
            <person name="Cuomo C."/>
            <person name="de Hoog S."/>
            <person name="Gorbushina A."/>
            <person name="Stielow B."/>
            <person name="Teixiera M."/>
            <person name="Abouelleil A."/>
            <person name="Chapman S.B."/>
            <person name="Priest M."/>
            <person name="Young S.K."/>
            <person name="Wortman J."/>
            <person name="Nusbaum C."/>
            <person name="Birren B."/>
        </authorList>
    </citation>
    <scope>NUCLEOTIDE SEQUENCE [LARGE SCALE GENOMIC DNA]</scope>
    <source>
        <strain evidence="7 8">CBS 118157</strain>
    </source>
</reference>
<keyword evidence="2 5" id="KW-0812">Transmembrane</keyword>
<dbReference type="HOGENOM" id="CLU_079101_0_1_1"/>
<evidence type="ECO:0000313" key="8">
    <source>
        <dbReference type="Proteomes" id="UP000054342"/>
    </source>
</evidence>
<dbReference type="Pfam" id="PF04588">
    <property type="entry name" value="HIG_1_N"/>
    <property type="match status" value="1"/>
</dbReference>
<accession>A0A0D2CS87</accession>
<organism evidence="7 8">
    <name type="scientific">Exophiala xenobiotica</name>
    <dbReference type="NCBI Taxonomy" id="348802"/>
    <lineage>
        <taxon>Eukaryota</taxon>
        <taxon>Fungi</taxon>
        <taxon>Dikarya</taxon>
        <taxon>Ascomycota</taxon>
        <taxon>Pezizomycotina</taxon>
        <taxon>Eurotiomycetes</taxon>
        <taxon>Chaetothyriomycetidae</taxon>
        <taxon>Chaetothyriales</taxon>
        <taxon>Herpotrichiellaceae</taxon>
        <taxon>Exophiala</taxon>
    </lineage>
</organism>
<dbReference type="GeneID" id="25330417"/>
<dbReference type="Proteomes" id="UP000054342">
    <property type="component" value="Unassembled WGS sequence"/>
</dbReference>
<dbReference type="EMBL" id="KN847321">
    <property type="protein sequence ID" value="KIW52897.1"/>
    <property type="molecule type" value="Genomic_DNA"/>
</dbReference>
<feature type="transmembrane region" description="Helical" evidence="5">
    <location>
        <begin position="20"/>
        <end position="38"/>
    </location>
</feature>
<name>A0A0D2CS87_9EURO</name>
<evidence type="ECO:0000256" key="1">
    <source>
        <dbReference type="ARBA" id="ARBA00004173"/>
    </source>
</evidence>
<evidence type="ECO:0000313" key="7">
    <source>
        <dbReference type="EMBL" id="KIW52897.1"/>
    </source>
</evidence>
<dbReference type="OrthoDB" id="1915122at2759"/>
<keyword evidence="3 5" id="KW-1133">Transmembrane helix</keyword>
<sequence length="228" mass="25771">MKILDKDEEQEYYSAIRKNGAAAGVAGFLVGLVATAGLHRYYAPFKHLSPAVRGTFVVYPTIMGISYGSTYGSHSFQSRIHPETKDYIEQREDLFERMHAGAQKTDLSREWLYEHKMQVLGATWGVSMITSLQMMARDPFQTGARKLVQARVLAQATTLTALLALALIETYDMREGKGKYQKVLVVDTSNPEHRKHLDKKLGSELHPTPVTLKDILARTEEQREDEQK</sequence>
<dbReference type="RefSeq" id="XP_013313481.1">
    <property type="nucleotide sequence ID" value="XM_013458027.1"/>
</dbReference>
<dbReference type="GO" id="GO:0005739">
    <property type="term" value="C:mitochondrion"/>
    <property type="evidence" value="ECO:0007669"/>
    <property type="project" value="UniProtKB-SubCell"/>
</dbReference>
<keyword evidence="4 5" id="KW-0472">Membrane</keyword>
<feature type="domain" description="HIG1" evidence="6">
    <location>
        <begin position="86"/>
        <end position="180"/>
    </location>
</feature>
<protein>
    <recommendedName>
        <fullName evidence="6">HIG1 domain-containing protein</fullName>
    </recommendedName>
</protein>
<comment type="subcellular location">
    <subcellularLocation>
        <location evidence="1">Mitochondrion</location>
    </subcellularLocation>
</comment>
<evidence type="ECO:0000256" key="3">
    <source>
        <dbReference type="ARBA" id="ARBA00022989"/>
    </source>
</evidence>
<proteinExistence type="predicted"/>
<evidence type="ECO:0000259" key="6">
    <source>
        <dbReference type="PROSITE" id="PS51503"/>
    </source>
</evidence>
<evidence type="ECO:0000256" key="5">
    <source>
        <dbReference type="SAM" id="Phobius"/>
    </source>
</evidence>
<dbReference type="STRING" id="348802.A0A0D2CS87"/>
<dbReference type="AlphaFoldDB" id="A0A0D2CS87"/>
<dbReference type="PANTHER" id="PTHR28018:SF3">
    <property type="entry name" value="RESPIRATORY SUPERCOMPLEX FACTOR 2, MITOCHONDRIAL"/>
    <property type="match status" value="1"/>
</dbReference>
<keyword evidence="8" id="KW-1185">Reference proteome</keyword>
<dbReference type="PANTHER" id="PTHR28018">
    <property type="entry name" value="RESPIRATORY SUPERCOMPLEX FACTOR 2, MITOCHONDRIAL"/>
    <property type="match status" value="1"/>
</dbReference>
<dbReference type="InterPro" id="IPR007667">
    <property type="entry name" value="Hypoxia_induced_domain"/>
</dbReference>
<dbReference type="PROSITE" id="PS51503">
    <property type="entry name" value="HIG1"/>
    <property type="match status" value="1"/>
</dbReference>
<dbReference type="InterPro" id="IPR040153">
    <property type="entry name" value="Rcf2"/>
</dbReference>
<evidence type="ECO:0000256" key="4">
    <source>
        <dbReference type="ARBA" id="ARBA00023136"/>
    </source>
</evidence>
<dbReference type="GO" id="GO:0033617">
    <property type="term" value="P:mitochondrial respiratory chain complex IV assembly"/>
    <property type="evidence" value="ECO:0007669"/>
    <property type="project" value="TreeGrafter"/>
</dbReference>
<gene>
    <name evidence="7" type="ORF">PV05_08509</name>
</gene>
<evidence type="ECO:0000256" key="2">
    <source>
        <dbReference type="ARBA" id="ARBA00022692"/>
    </source>
</evidence>